<dbReference type="AlphaFoldDB" id="D2MPH4"/>
<dbReference type="EMBL" id="ADFR01000009">
    <property type="protein sequence ID" value="EFC05586.1"/>
    <property type="molecule type" value="Genomic_DNA"/>
</dbReference>
<gene>
    <name evidence="1" type="ORF">HMPREF9013_1290</name>
</gene>
<name>D2MPH4_9FIRM</name>
<keyword evidence="2" id="KW-1185">Reference proteome</keyword>
<dbReference type="Proteomes" id="UP000005017">
    <property type="component" value="Unassembled WGS sequence"/>
</dbReference>
<dbReference type="InterPro" id="IPR008577">
    <property type="entry name" value="DUF859"/>
</dbReference>
<evidence type="ECO:0000313" key="1">
    <source>
        <dbReference type="EMBL" id="EFC05586.1"/>
    </source>
</evidence>
<dbReference type="Pfam" id="PF05895">
    <property type="entry name" value="DUF859"/>
    <property type="match status" value="1"/>
</dbReference>
<protein>
    <submittedName>
        <fullName evidence="1">Uncharacterized protein</fullName>
    </submittedName>
</protein>
<organism evidence="1 2">
    <name type="scientific">Bulleidia extructa W1219</name>
    <dbReference type="NCBI Taxonomy" id="679192"/>
    <lineage>
        <taxon>Bacteria</taxon>
        <taxon>Bacillati</taxon>
        <taxon>Bacillota</taxon>
        <taxon>Erysipelotrichia</taxon>
        <taxon>Erysipelotrichales</taxon>
        <taxon>Erysipelotrichaceae</taxon>
        <taxon>Bulleidia</taxon>
    </lineage>
</organism>
<evidence type="ECO:0000313" key="2">
    <source>
        <dbReference type="Proteomes" id="UP000005017"/>
    </source>
</evidence>
<reference evidence="2" key="1">
    <citation type="submission" date="2009-12" db="EMBL/GenBank/DDBJ databases">
        <title>Sequence of Clostridiales genomosp. BVAB3 str. UPII9-5.</title>
        <authorList>
            <person name="Madupu R."/>
            <person name="Durkin A.S."/>
            <person name="Torralba M."/>
            <person name="Methe B."/>
            <person name="Sutton G.G."/>
            <person name="Strausberg R.L."/>
            <person name="Nelson K.E."/>
        </authorList>
    </citation>
    <scope>NUCLEOTIDE SEQUENCE [LARGE SCALE GENOMIC DNA]</scope>
    <source>
        <strain evidence="2">W1219</strain>
    </source>
</reference>
<comment type="caution">
    <text evidence="1">The sequence shown here is derived from an EMBL/GenBank/DDBJ whole genome shotgun (WGS) entry which is preliminary data.</text>
</comment>
<accession>D2MPH4</accession>
<dbReference type="STRING" id="679192.HMPREF9013_1290"/>
<proteinExistence type="predicted"/>
<sequence length="662" mass="73333">MLISTTWKTLTTAKAGSSSNIEWAVEARLLSQNKFDNSSSYELRLTAKALSGSGSSSGVVVSGDINRELGYVSINSSVKVWAVQQLTIKHNSEGDATKKVDVKVTAHGFSPLSTGVMTGVLEFPQIPRESTITSQFGDYIDGKSKAVILVTKKYSGFTTTVLVKYGSKTLVLGTKSSATDFSFQVPLEWIKEFPYKESEKAYVYADTYSGDTKIGSTTSDFFTVFNPPTRTVQSTGAPVGEKFNLSVIRSPRFDFLTDRIYVKEEGSTEEIMAWDNPSSTDLSFQIPLEWAEKFPTALSHRWYVYIDTYYDGLKIGNTRHDYGTVTVPENAKADGINPNVIELNERVLVKGHGITLIGQSKKRLSIKAIAKLGASIRSVSVKQNGSNIATLSKTIGDTYEGESKSILNGSYLFSITDSRGLMTEVLVEEASYVYADIKPELSISRKVPTANGGTLKATGTIFNQLNNQLNIEVRAYRDNATEEDNAVIKKQPKFIYDPSSVDFSFEMELENTLYENNYTFIVDFKDDFMEVSQRIDFPSSIPVMWLGKRTVQINDYLMVKKGCSAGGKRLLNADSFIIQSFESSDGGQIDKATGIRQNFDILSPTGYVLLAPLFAQATKHRDIACTIEKFSGNKVSVIAHNYNDNWVCPDSYVRLYCLFVKI</sequence>
<dbReference type="RefSeq" id="WP_006627287.1">
    <property type="nucleotide sequence ID" value="NZ_ADFR01000009.1"/>
</dbReference>